<dbReference type="Pfam" id="PF04422">
    <property type="entry name" value="FrhB_FdhB_N"/>
    <property type="match status" value="1"/>
</dbReference>
<dbReference type="AlphaFoldDB" id="X1QPZ0"/>
<evidence type="ECO:0000313" key="2">
    <source>
        <dbReference type="EMBL" id="GAI70323.1"/>
    </source>
</evidence>
<feature type="non-terminal residue" evidence="2">
    <location>
        <position position="1"/>
    </location>
</feature>
<dbReference type="Pfam" id="PF04432">
    <property type="entry name" value="FrhB_FdhB_C"/>
    <property type="match status" value="1"/>
</dbReference>
<reference evidence="2" key="1">
    <citation type="journal article" date="2014" name="Front. Microbiol.">
        <title>High frequency of phylogenetically diverse reductive dehalogenase-homologous genes in deep subseafloor sedimentary metagenomes.</title>
        <authorList>
            <person name="Kawai M."/>
            <person name="Futagami T."/>
            <person name="Toyoda A."/>
            <person name="Takaki Y."/>
            <person name="Nishi S."/>
            <person name="Hori S."/>
            <person name="Arai W."/>
            <person name="Tsubouchi T."/>
            <person name="Morono Y."/>
            <person name="Uchiyama I."/>
            <person name="Ito T."/>
            <person name="Fujiyama A."/>
            <person name="Inagaki F."/>
            <person name="Takami H."/>
        </authorList>
    </citation>
    <scope>NUCLEOTIDE SEQUENCE</scope>
    <source>
        <strain evidence="2">Expedition CK06-06</strain>
    </source>
</reference>
<dbReference type="InterPro" id="IPR017896">
    <property type="entry name" value="4Fe4S_Fe-S-bd"/>
</dbReference>
<dbReference type="InterPro" id="IPR017900">
    <property type="entry name" value="4Fe4S_Fe_S_CS"/>
</dbReference>
<dbReference type="PANTHER" id="PTHR31332:SF0">
    <property type="entry name" value="7-HYDROXYMETHYL CHLOROPHYLL A REDUCTASE, CHLOROPLASTIC"/>
    <property type="match status" value="1"/>
</dbReference>
<comment type="caution">
    <text evidence="2">The sequence shown here is derived from an EMBL/GenBank/DDBJ whole genome shotgun (WGS) entry which is preliminary data.</text>
</comment>
<dbReference type="InterPro" id="IPR045220">
    <property type="entry name" value="FRHB/FDHB/HCAR-like"/>
</dbReference>
<dbReference type="InterPro" id="IPR007525">
    <property type="entry name" value="FrhB_FdhB_C"/>
</dbReference>
<accession>X1QPZ0</accession>
<evidence type="ECO:0000259" key="1">
    <source>
        <dbReference type="PROSITE" id="PS51379"/>
    </source>
</evidence>
<dbReference type="PROSITE" id="PS51379">
    <property type="entry name" value="4FE4S_FER_2"/>
    <property type="match status" value="1"/>
</dbReference>
<organism evidence="2">
    <name type="scientific">marine sediment metagenome</name>
    <dbReference type="NCBI Taxonomy" id="412755"/>
    <lineage>
        <taxon>unclassified sequences</taxon>
        <taxon>metagenomes</taxon>
        <taxon>ecological metagenomes</taxon>
    </lineage>
</organism>
<dbReference type="Gene3D" id="3.30.70.20">
    <property type="match status" value="1"/>
</dbReference>
<dbReference type="PANTHER" id="PTHR31332">
    <property type="entry name" value="7-HYDROXYMETHYL CHLOROPHYLL A REDUCTASE, CHLOROPLASTIC"/>
    <property type="match status" value="1"/>
</dbReference>
<gene>
    <name evidence="2" type="ORF">S12H4_03146</name>
</gene>
<sequence length="367" mass="40886">EVLPKSFDDLIKDVHELGICGECGGCVSFCSAHEIKAIEMSESGPPIYYNKDNCLKCGICYLICPQTHVLDNELNDRFNYKVSIGNWAKITSSQANSEEILKNATDGGVVTAILSYLLDRNLINGAIVSKKEGPFNRVPFFATTKEELIEAAGSHFDLSQGVVGLENYNTFIPTIAKLKKIVSADMMSIAVVGTPCQIMSIRKMQELSILPAHIIKYTIGLFCNFNFSFSAEGRKELEEKFNFSFSEVEKMNIKEDLILTLQNQKSIHIDFNELGGITRAACLACRDFSNVYADISFGGLGSQDGFTTTVIRTKIGEEIYNNALKEGYIKEPNEFNTSVKKSEMLAKVIGFGKRKYERYAKALKERQ</sequence>
<dbReference type="SUPFAM" id="SSF54862">
    <property type="entry name" value="4Fe-4S ferredoxins"/>
    <property type="match status" value="1"/>
</dbReference>
<name>X1QPZ0_9ZZZZ</name>
<protein>
    <recommendedName>
        <fullName evidence="1">4Fe-4S ferredoxin-type domain-containing protein</fullName>
    </recommendedName>
</protein>
<dbReference type="InterPro" id="IPR007516">
    <property type="entry name" value="Co_F420_Hydgase/DH_bsu_N"/>
</dbReference>
<proteinExistence type="predicted"/>
<dbReference type="EMBL" id="BARW01000855">
    <property type="protein sequence ID" value="GAI70323.1"/>
    <property type="molecule type" value="Genomic_DNA"/>
</dbReference>
<dbReference type="GO" id="GO:0052592">
    <property type="term" value="F:oxidoreductase activity, acting on CH or CH2 groups, with an iron-sulfur protein as acceptor"/>
    <property type="evidence" value="ECO:0007669"/>
    <property type="project" value="TreeGrafter"/>
</dbReference>
<feature type="domain" description="4Fe-4S ferredoxin-type" evidence="1">
    <location>
        <begin position="45"/>
        <end position="75"/>
    </location>
</feature>
<dbReference type="PROSITE" id="PS00198">
    <property type="entry name" value="4FE4S_FER_1"/>
    <property type="match status" value="1"/>
</dbReference>